<accession>A0AC60PZ98</accession>
<protein>
    <submittedName>
        <fullName evidence="1">Uncharacterized protein</fullName>
    </submittedName>
</protein>
<feature type="non-terminal residue" evidence="1">
    <location>
        <position position="74"/>
    </location>
</feature>
<evidence type="ECO:0000313" key="2">
    <source>
        <dbReference type="Proteomes" id="UP000805193"/>
    </source>
</evidence>
<gene>
    <name evidence="1" type="ORF">HPB47_026323</name>
</gene>
<evidence type="ECO:0000313" key="1">
    <source>
        <dbReference type="EMBL" id="KAG0426575.1"/>
    </source>
</evidence>
<proteinExistence type="predicted"/>
<keyword evidence="2" id="KW-1185">Reference proteome</keyword>
<organism evidence="1 2">
    <name type="scientific">Ixodes persulcatus</name>
    <name type="common">Taiga tick</name>
    <dbReference type="NCBI Taxonomy" id="34615"/>
    <lineage>
        <taxon>Eukaryota</taxon>
        <taxon>Metazoa</taxon>
        <taxon>Ecdysozoa</taxon>
        <taxon>Arthropoda</taxon>
        <taxon>Chelicerata</taxon>
        <taxon>Arachnida</taxon>
        <taxon>Acari</taxon>
        <taxon>Parasitiformes</taxon>
        <taxon>Ixodida</taxon>
        <taxon>Ixodoidea</taxon>
        <taxon>Ixodidae</taxon>
        <taxon>Ixodinae</taxon>
        <taxon>Ixodes</taxon>
    </lineage>
</organism>
<dbReference type="Proteomes" id="UP000805193">
    <property type="component" value="Unassembled WGS sequence"/>
</dbReference>
<dbReference type="EMBL" id="JABSTQ010009704">
    <property type="protein sequence ID" value="KAG0426575.1"/>
    <property type="molecule type" value="Genomic_DNA"/>
</dbReference>
<comment type="caution">
    <text evidence="1">The sequence shown here is derived from an EMBL/GenBank/DDBJ whole genome shotgun (WGS) entry which is preliminary data.</text>
</comment>
<sequence length="74" mass="8262">MLFVVTDGREYLTRASVPRATAKETEELAIALSLTQTRTSIRVTDSKESCRSFTSGWATPMTLRVLQSKAPDRK</sequence>
<reference evidence="1 2" key="1">
    <citation type="journal article" date="2020" name="Cell">
        <title>Large-Scale Comparative Analyses of Tick Genomes Elucidate Their Genetic Diversity and Vector Capacities.</title>
        <authorList>
            <consortium name="Tick Genome and Microbiome Consortium (TIGMIC)"/>
            <person name="Jia N."/>
            <person name="Wang J."/>
            <person name="Shi W."/>
            <person name="Du L."/>
            <person name="Sun Y."/>
            <person name="Zhan W."/>
            <person name="Jiang J.F."/>
            <person name="Wang Q."/>
            <person name="Zhang B."/>
            <person name="Ji P."/>
            <person name="Bell-Sakyi L."/>
            <person name="Cui X.M."/>
            <person name="Yuan T.T."/>
            <person name="Jiang B.G."/>
            <person name="Yang W.F."/>
            <person name="Lam T.T."/>
            <person name="Chang Q.C."/>
            <person name="Ding S.J."/>
            <person name="Wang X.J."/>
            <person name="Zhu J.G."/>
            <person name="Ruan X.D."/>
            <person name="Zhao L."/>
            <person name="Wei J.T."/>
            <person name="Ye R.Z."/>
            <person name="Que T.C."/>
            <person name="Du C.H."/>
            <person name="Zhou Y.H."/>
            <person name="Cheng J.X."/>
            <person name="Dai P.F."/>
            <person name="Guo W.B."/>
            <person name="Han X.H."/>
            <person name="Huang E.J."/>
            <person name="Li L.F."/>
            <person name="Wei W."/>
            <person name="Gao Y.C."/>
            <person name="Liu J.Z."/>
            <person name="Shao H.Z."/>
            <person name="Wang X."/>
            <person name="Wang C.C."/>
            <person name="Yang T.C."/>
            <person name="Huo Q.B."/>
            <person name="Li W."/>
            <person name="Chen H.Y."/>
            <person name="Chen S.E."/>
            <person name="Zhou L.G."/>
            <person name="Ni X.B."/>
            <person name="Tian J.H."/>
            <person name="Sheng Y."/>
            <person name="Liu T."/>
            <person name="Pan Y.S."/>
            <person name="Xia L.Y."/>
            <person name="Li J."/>
            <person name="Zhao F."/>
            <person name="Cao W.C."/>
        </authorList>
    </citation>
    <scope>NUCLEOTIDE SEQUENCE [LARGE SCALE GENOMIC DNA]</scope>
    <source>
        <strain evidence="1">Iper-2018</strain>
    </source>
</reference>
<name>A0AC60PZ98_IXOPE</name>